<dbReference type="PROSITE" id="PS51186">
    <property type="entry name" value="GNAT"/>
    <property type="match status" value="1"/>
</dbReference>
<dbReference type="Pfam" id="PF00583">
    <property type="entry name" value="Acetyltransf_1"/>
    <property type="match status" value="1"/>
</dbReference>
<dbReference type="EMBL" id="JABFXE010000595">
    <property type="protein sequence ID" value="NUQ89615.1"/>
    <property type="molecule type" value="Genomic_DNA"/>
</dbReference>
<dbReference type="InterPro" id="IPR016181">
    <property type="entry name" value="Acyl_CoA_acyltransferase"/>
</dbReference>
<dbReference type="SUPFAM" id="SSF55729">
    <property type="entry name" value="Acyl-CoA N-acyltransferases (Nat)"/>
    <property type="match status" value="1"/>
</dbReference>
<proteinExistence type="predicted"/>
<dbReference type="CDD" id="cd04301">
    <property type="entry name" value="NAT_SF"/>
    <property type="match status" value="1"/>
</dbReference>
<evidence type="ECO:0000313" key="2">
    <source>
        <dbReference type="EMBL" id="NUQ89615.1"/>
    </source>
</evidence>
<dbReference type="Proteomes" id="UP000574690">
    <property type="component" value="Unassembled WGS sequence"/>
</dbReference>
<dbReference type="InterPro" id="IPR000182">
    <property type="entry name" value="GNAT_dom"/>
</dbReference>
<feature type="non-terminal residue" evidence="2">
    <location>
        <position position="226"/>
    </location>
</feature>
<dbReference type="Gene3D" id="3.40.630.30">
    <property type="match status" value="1"/>
</dbReference>
<keyword evidence="2" id="KW-0808">Transferase</keyword>
<dbReference type="GO" id="GO:0016747">
    <property type="term" value="F:acyltransferase activity, transferring groups other than amino-acyl groups"/>
    <property type="evidence" value="ECO:0007669"/>
    <property type="project" value="InterPro"/>
</dbReference>
<reference evidence="2 3" key="1">
    <citation type="submission" date="2020-05" db="EMBL/GenBank/DDBJ databases">
        <title>DNA-SIP metagenomic assembled genomes.</title>
        <authorList>
            <person name="Yu J."/>
        </authorList>
    </citation>
    <scope>NUCLEOTIDE SEQUENCE [LARGE SCALE GENOMIC DNA]</scope>
    <source>
        <strain evidence="2">Bin5.27</strain>
    </source>
</reference>
<dbReference type="AlphaFoldDB" id="A0A850CCD2"/>
<name>A0A850CCD2_9ACTN</name>
<feature type="domain" description="N-acetyltransferase" evidence="1">
    <location>
        <begin position="19"/>
        <end position="174"/>
    </location>
</feature>
<sequence>MTLRTPPAVDALDADGRIVRIRPVATGDLTALIAMHERCTTADLRYRFFGSGRGVLGIEARRLAGLNDTGRGVALVVEDDGELIAAASFECFLDEPDRAEFGVLVTEAHQHRGLGTLLLEHLALAAGSGGIKELSGQILGGNHKMLRLAQRLAPGLPMPYADGVVDVVLTADLDGAFADEVAARERAAERMSLRPLLDPVSVAVVGASRTGRGIGATILRSIMDGD</sequence>
<evidence type="ECO:0000313" key="3">
    <source>
        <dbReference type="Proteomes" id="UP000574690"/>
    </source>
</evidence>
<evidence type="ECO:0000259" key="1">
    <source>
        <dbReference type="PROSITE" id="PS51186"/>
    </source>
</evidence>
<gene>
    <name evidence="2" type="ORF">HOQ43_14295</name>
</gene>
<organism evidence="2 3">
    <name type="scientific">Glycomyces artemisiae</name>
    <dbReference type="NCBI Taxonomy" id="1076443"/>
    <lineage>
        <taxon>Bacteria</taxon>
        <taxon>Bacillati</taxon>
        <taxon>Actinomycetota</taxon>
        <taxon>Actinomycetes</taxon>
        <taxon>Glycomycetales</taxon>
        <taxon>Glycomycetaceae</taxon>
        <taxon>Glycomyces</taxon>
    </lineage>
</organism>
<protein>
    <submittedName>
        <fullName evidence="2">GNAT family N-acetyltransferase</fullName>
    </submittedName>
</protein>
<accession>A0A850CCD2</accession>
<comment type="caution">
    <text evidence="2">The sequence shown here is derived from an EMBL/GenBank/DDBJ whole genome shotgun (WGS) entry which is preliminary data.</text>
</comment>